<dbReference type="Gene3D" id="3.40.50.1000">
    <property type="entry name" value="HAD superfamily/HAD-like"/>
    <property type="match status" value="1"/>
</dbReference>
<dbReference type="EMBL" id="BAAADJ010000052">
    <property type="protein sequence ID" value="GAA0337493.1"/>
    <property type="molecule type" value="Genomic_DNA"/>
</dbReference>
<organism evidence="3 4">
    <name type="scientific">Bacillus carboniphilus</name>
    <dbReference type="NCBI Taxonomy" id="86663"/>
    <lineage>
        <taxon>Bacteria</taxon>
        <taxon>Bacillati</taxon>
        <taxon>Bacillota</taxon>
        <taxon>Bacilli</taxon>
        <taxon>Bacillales</taxon>
        <taxon>Bacillaceae</taxon>
        <taxon>Bacillus</taxon>
    </lineage>
</organism>
<keyword evidence="1" id="KW-0378">Hydrolase</keyword>
<dbReference type="RefSeq" id="WP_343800414.1">
    <property type="nucleotide sequence ID" value="NZ_BAAADJ010000052.1"/>
</dbReference>
<reference evidence="4" key="1">
    <citation type="journal article" date="2019" name="Int. J. Syst. Evol. Microbiol.">
        <title>The Global Catalogue of Microorganisms (GCM) 10K type strain sequencing project: providing services to taxonomists for standard genome sequencing and annotation.</title>
        <authorList>
            <consortium name="The Broad Institute Genomics Platform"/>
            <consortium name="The Broad Institute Genome Sequencing Center for Infectious Disease"/>
            <person name="Wu L."/>
            <person name="Ma J."/>
        </authorList>
    </citation>
    <scope>NUCLEOTIDE SEQUENCE [LARGE SCALE GENOMIC DNA]</scope>
    <source>
        <strain evidence="4">JCM 9731</strain>
    </source>
</reference>
<sequence length="145" mass="16926">MDSIIFDLDGTLWDSRKEIAIAWNQVIKEYDELDEITVDDLTGMMGLQLDEIGRKLFPTLSEEQRKEVLQKCIEVENQYIEENGGQPYRKLEEVLDALSKQYKLYIVSNCQEGYIEAFSKYHNLGHYFLDFENPGRTGLTKGEKF</sequence>
<dbReference type="PANTHER" id="PTHR43434">
    <property type="entry name" value="PHOSPHOGLYCOLATE PHOSPHATASE"/>
    <property type="match status" value="1"/>
</dbReference>
<dbReference type="InterPro" id="IPR036412">
    <property type="entry name" value="HAD-like_sf"/>
</dbReference>
<dbReference type="Gene3D" id="1.10.150.240">
    <property type="entry name" value="Putative phosphatase, domain 2"/>
    <property type="match status" value="1"/>
</dbReference>
<evidence type="ECO:0000256" key="1">
    <source>
        <dbReference type="ARBA" id="ARBA00022801"/>
    </source>
</evidence>
<evidence type="ECO:0008006" key="5">
    <source>
        <dbReference type="Google" id="ProtNLM"/>
    </source>
</evidence>
<dbReference type="InterPro" id="IPR041492">
    <property type="entry name" value="HAD_2"/>
</dbReference>
<dbReference type="Pfam" id="PF13419">
    <property type="entry name" value="HAD_2"/>
    <property type="match status" value="1"/>
</dbReference>
<dbReference type="InterPro" id="IPR050155">
    <property type="entry name" value="HAD-like_hydrolase_sf"/>
</dbReference>
<keyword evidence="4" id="KW-1185">Reference proteome</keyword>
<evidence type="ECO:0000256" key="2">
    <source>
        <dbReference type="ARBA" id="ARBA00022842"/>
    </source>
</evidence>
<protein>
    <recommendedName>
        <fullName evidence="5">HAD family hydrolase</fullName>
    </recommendedName>
</protein>
<evidence type="ECO:0000313" key="4">
    <source>
        <dbReference type="Proteomes" id="UP001500782"/>
    </source>
</evidence>
<proteinExistence type="predicted"/>
<dbReference type="InterPro" id="IPR023214">
    <property type="entry name" value="HAD_sf"/>
</dbReference>
<name>A0ABP3G6B3_9BACI</name>
<dbReference type="SUPFAM" id="SSF56784">
    <property type="entry name" value="HAD-like"/>
    <property type="match status" value="1"/>
</dbReference>
<accession>A0ABP3G6B3</accession>
<keyword evidence="2" id="KW-0460">Magnesium</keyword>
<gene>
    <name evidence="3" type="ORF">GCM10008967_29690</name>
</gene>
<dbReference type="Proteomes" id="UP001500782">
    <property type="component" value="Unassembled WGS sequence"/>
</dbReference>
<dbReference type="InterPro" id="IPR023198">
    <property type="entry name" value="PGP-like_dom2"/>
</dbReference>
<evidence type="ECO:0000313" key="3">
    <source>
        <dbReference type="EMBL" id="GAA0337493.1"/>
    </source>
</evidence>
<dbReference type="PANTHER" id="PTHR43434:SF1">
    <property type="entry name" value="PHOSPHOGLYCOLATE PHOSPHATASE"/>
    <property type="match status" value="1"/>
</dbReference>
<comment type="caution">
    <text evidence="3">The sequence shown here is derived from an EMBL/GenBank/DDBJ whole genome shotgun (WGS) entry which is preliminary data.</text>
</comment>